<evidence type="ECO:0000256" key="1">
    <source>
        <dbReference type="SAM" id="MobiDB-lite"/>
    </source>
</evidence>
<dbReference type="Pfam" id="PF13413">
    <property type="entry name" value="HTH_25"/>
    <property type="match status" value="1"/>
</dbReference>
<dbReference type="AlphaFoldDB" id="A0A543A644"/>
<comment type="caution">
    <text evidence="3">The sequence shown here is derived from an EMBL/GenBank/DDBJ whole genome shotgun (WGS) entry which is preliminary data.</text>
</comment>
<proteinExistence type="predicted"/>
<dbReference type="InterPro" id="IPR050400">
    <property type="entry name" value="Bact_Cytoskel_RodZ"/>
</dbReference>
<dbReference type="OrthoDB" id="5243487at2"/>
<feature type="compositionally biased region" description="Basic and acidic residues" evidence="1">
    <location>
        <begin position="286"/>
        <end position="302"/>
    </location>
</feature>
<feature type="compositionally biased region" description="Acidic residues" evidence="1">
    <location>
        <begin position="228"/>
        <end position="237"/>
    </location>
</feature>
<keyword evidence="4" id="KW-1185">Reference proteome</keyword>
<feature type="compositionally biased region" description="Low complexity" evidence="1">
    <location>
        <begin position="214"/>
        <end position="227"/>
    </location>
</feature>
<dbReference type="PANTHER" id="PTHR34475:SF1">
    <property type="entry name" value="CYTOSKELETON PROTEIN RODZ"/>
    <property type="match status" value="1"/>
</dbReference>
<dbReference type="InterPro" id="IPR010982">
    <property type="entry name" value="Lambda_DNA-bd_dom_sf"/>
</dbReference>
<dbReference type="Gene3D" id="1.10.260.40">
    <property type="entry name" value="lambda repressor-like DNA-binding domains"/>
    <property type="match status" value="1"/>
</dbReference>
<evidence type="ECO:0000313" key="4">
    <source>
        <dbReference type="Proteomes" id="UP000320209"/>
    </source>
</evidence>
<feature type="region of interest" description="Disordered" evidence="1">
    <location>
        <begin position="281"/>
        <end position="322"/>
    </location>
</feature>
<keyword evidence="2" id="KW-0812">Transmembrane</keyword>
<dbReference type="GO" id="GO:0003677">
    <property type="term" value="F:DNA binding"/>
    <property type="evidence" value="ECO:0007669"/>
    <property type="project" value="InterPro"/>
</dbReference>
<keyword evidence="2" id="KW-1133">Transmembrane helix</keyword>
<reference evidence="3 4" key="1">
    <citation type="submission" date="2019-06" db="EMBL/GenBank/DDBJ databases">
        <title>Sequencing the genomes of 1000 actinobacteria strains.</title>
        <authorList>
            <person name="Klenk H.-P."/>
        </authorList>
    </citation>
    <scope>NUCLEOTIDE SEQUENCE [LARGE SCALE GENOMIC DNA]</scope>
    <source>
        <strain evidence="3 4">DSM 25218</strain>
    </source>
</reference>
<feature type="transmembrane region" description="Helical" evidence="2">
    <location>
        <begin position="57"/>
        <end position="75"/>
    </location>
</feature>
<evidence type="ECO:0000256" key="2">
    <source>
        <dbReference type="SAM" id="Phobius"/>
    </source>
</evidence>
<name>A0A543A644_9ACTN</name>
<dbReference type="PANTHER" id="PTHR34475">
    <property type="match status" value="1"/>
</dbReference>
<evidence type="ECO:0000313" key="3">
    <source>
        <dbReference type="EMBL" id="TQL68054.1"/>
    </source>
</evidence>
<feature type="transmembrane region" description="Helical" evidence="2">
    <location>
        <begin position="33"/>
        <end position="50"/>
    </location>
</feature>
<accession>A0A543A644</accession>
<feature type="region of interest" description="Disordered" evidence="1">
    <location>
        <begin position="193"/>
        <end position="264"/>
    </location>
</feature>
<protein>
    <submittedName>
        <fullName evidence="3">Cytoskeletal protein RodZ</fullName>
    </submittedName>
</protein>
<keyword evidence="2" id="KW-0472">Membrane</keyword>
<gene>
    <name evidence="3" type="ORF">FB381_1943</name>
</gene>
<dbReference type="EMBL" id="VFOV01000001">
    <property type="protein sequence ID" value="TQL68054.1"/>
    <property type="molecule type" value="Genomic_DNA"/>
</dbReference>
<dbReference type="RefSeq" id="WP_141780091.1">
    <property type="nucleotide sequence ID" value="NZ_VFOV01000001.1"/>
</dbReference>
<feature type="transmembrane region" description="Helical" evidence="2">
    <location>
        <begin position="541"/>
        <end position="562"/>
    </location>
</feature>
<sequence>MSENSPAVEPVETAEPVAPADVDVVEVRRNGRLALVVASASLLVGLAFVLRGGIEGYLLGLLLLAVAVVQGWTAWDSRLPLLLVDEQGVRLRFGQTWQGIPWSKIEAVEHTPRPAGIERFWKDGRIGVLLHDEEAVLAELSPTARRQAMLTQRLYGLPFSLPLGLSTHVLGGGDDVTDAIAYVAADGVEVVEIDPGLDAGPETDTEADTETDTETGTGAGTEATASETADETPDGEDGSALAGDGDTSVRLPAVGRGGDTNPRMLRVLDEPDINAADVVDEAEQDQVERSAEHDETTPRADADPEVTAEVKPQRAEPVAPLREPSAAVRVDVRYVPEEPQDSIAVHGANALQLDPVDTDDTDAEADAPVVAARPEAEEIDADDQTHVFVVDSDATEQIDLSEGVSLAAEPDESVEKITFDGVGGQAAAARTANPEIGAEISAARHRLGLDAEALAEWTRIRPHVIEAIEVDDFGPCGGDFYARGHLRTLARVLGIDVAPLLRTYDEKFASGPVSARTVFEAELAHSAAVRPVRRMRGGPSWSVLVAAVMAVILVWSVARLVIDGTQHEPEAGAIQLDGSAGTDNPYGDSSPVPVVISAAGGGAHVVVRDSRGKVVFSGDLAFGESKSLRVTPPLRVQTSDGSLKVSVGDSKAKALGKTGEPAQHTYTAK</sequence>
<feature type="compositionally biased region" description="Acidic residues" evidence="1">
    <location>
        <begin position="201"/>
        <end position="213"/>
    </location>
</feature>
<dbReference type="Proteomes" id="UP000320209">
    <property type="component" value="Unassembled WGS sequence"/>
</dbReference>
<organism evidence="3 4">
    <name type="scientific">Nocardioides albertanoniae</name>
    <dbReference type="NCBI Taxonomy" id="1175486"/>
    <lineage>
        <taxon>Bacteria</taxon>
        <taxon>Bacillati</taxon>
        <taxon>Actinomycetota</taxon>
        <taxon>Actinomycetes</taxon>
        <taxon>Propionibacteriales</taxon>
        <taxon>Nocardioidaceae</taxon>
        <taxon>Nocardioides</taxon>
    </lineage>
</organism>